<gene>
    <name evidence="4" type="ORF">K2173_022912</name>
</gene>
<keyword evidence="1" id="KW-0240">DNA-directed RNA polymerase</keyword>
<dbReference type="SUPFAM" id="SSF88798">
    <property type="entry name" value="N-terminal, heterodimerisation domain of RBP7 (RpoE)"/>
    <property type="match status" value="1"/>
</dbReference>
<dbReference type="Proteomes" id="UP001159364">
    <property type="component" value="Linkage Group LG06"/>
</dbReference>
<dbReference type="InterPro" id="IPR036898">
    <property type="entry name" value="RNA_pol_Rpb7-like_N_sf"/>
</dbReference>
<evidence type="ECO:0000256" key="1">
    <source>
        <dbReference type="ARBA" id="ARBA00022478"/>
    </source>
</evidence>
<evidence type="ECO:0000313" key="5">
    <source>
        <dbReference type="Proteomes" id="UP001159364"/>
    </source>
</evidence>
<dbReference type="EMBL" id="JAIWQS010000006">
    <property type="protein sequence ID" value="KAJ8762783.1"/>
    <property type="molecule type" value="Genomic_DNA"/>
</dbReference>
<comment type="caution">
    <text evidence="4">The sequence shown here is derived from an EMBL/GenBank/DDBJ whole genome shotgun (WGS) entry which is preliminary data.</text>
</comment>
<organism evidence="4 5">
    <name type="scientific">Erythroxylum novogranatense</name>
    <dbReference type="NCBI Taxonomy" id="1862640"/>
    <lineage>
        <taxon>Eukaryota</taxon>
        <taxon>Viridiplantae</taxon>
        <taxon>Streptophyta</taxon>
        <taxon>Embryophyta</taxon>
        <taxon>Tracheophyta</taxon>
        <taxon>Spermatophyta</taxon>
        <taxon>Magnoliopsida</taxon>
        <taxon>eudicotyledons</taxon>
        <taxon>Gunneridae</taxon>
        <taxon>Pentapetalae</taxon>
        <taxon>rosids</taxon>
        <taxon>fabids</taxon>
        <taxon>Malpighiales</taxon>
        <taxon>Erythroxylaceae</taxon>
        <taxon>Erythroxylum</taxon>
    </lineage>
</organism>
<reference evidence="4 5" key="1">
    <citation type="submission" date="2021-09" db="EMBL/GenBank/DDBJ databases">
        <title>Genomic insights and catalytic innovation underlie evolution of tropane alkaloids biosynthesis.</title>
        <authorList>
            <person name="Wang Y.-J."/>
            <person name="Tian T."/>
            <person name="Huang J.-P."/>
            <person name="Huang S.-X."/>
        </authorList>
    </citation>
    <scope>NUCLEOTIDE SEQUENCE [LARGE SCALE GENOMIC DNA]</scope>
    <source>
        <strain evidence="4">KIB-2018</strain>
        <tissue evidence="4">Leaf</tissue>
    </source>
</reference>
<dbReference type="AlphaFoldDB" id="A0AAV8T979"/>
<dbReference type="InterPro" id="IPR005576">
    <property type="entry name" value="Rpb7-like_N"/>
</dbReference>
<dbReference type="GO" id="GO:0006351">
    <property type="term" value="P:DNA-templated transcription"/>
    <property type="evidence" value="ECO:0007669"/>
    <property type="project" value="InterPro"/>
</dbReference>
<name>A0AAV8T979_9ROSI</name>
<evidence type="ECO:0000313" key="4">
    <source>
        <dbReference type="EMBL" id="KAJ8762783.1"/>
    </source>
</evidence>
<keyword evidence="5" id="KW-1185">Reference proteome</keyword>
<feature type="domain" description="RNA polymerase Rpb7-like N-terminal" evidence="3">
    <location>
        <begin position="2"/>
        <end position="28"/>
    </location>
</feature>
<keyword evidence="2" id="KW-0804">Transcription</keyword>
<protein>
    <recommendedName>
        <fullName evidence="3">RNA polymerase Rpb7-like N-terminal domain-containing protein</fullName>
    </recommendedName>
</protein>
<evidence type="ECO:0000259" key="3">
    <source>
        <dbReference type="Pfam" id="PF03876"/>
    </source>
</evidence>
<dbReference type="GO" id="GO:0000428">
    <property type="term" value="C:DNA-directed RNA polymerase complex"/>
    <property type="evidence" value="ECO:0007669"/>
    <property type="project" value="UniProtKB-KW"/>
</dbReference>
<sequence>MVIANLGLCVSVYDIRNIDGGFIFPKDGASTYTYHLGFSMIFFIPSHLLPHQSHYVPDPKKRYDLRNL</sequence>
<dbReference type="Pfam" id="PF03876">
    <property type="entry name" value="SHS2_Rpb7-N"/>
    <property type="match status" value="1"/>
</dbReference>
<accession>A0AAV8T979</accession>
<dbReference type="Gene3D" id="3.30.1490.120">
    <property type="entry name" value="RNA polymerase Rpb7-like, N-terminal domain"/>
    <property type="match status" value="1"/>
</dbReference>
<evidence type="ECO:0000256" key="2">
    <source>
        <dbReference type="ARBA" id="ARBA00023163"/>
    </source>
</evidence>
<proteinExistence type="predicted"/>